<evidence type="ECO:0000313" key="3">
    <source>
        <dbReference type="Proteomes" id="UP001501588"/>
    </source>
</evidence>
<evidence type="ECO:0000256" key="1">
    <source>
        <dbReference type="SAM" id="Phobius"/>
    </source>
</evidence>
<feature type="transmembrane region" description="Helical" evidence="1">
    <location>
        <begin position="120"/>
        <end position="146"/>
    </location>
</feature>
<evidence type="ECO:0000313" key="2">
    <source>
        <dbReference type="EMBL" id="GAA0574584.1"/>
    </source>
</evidence>
<dbReference type="Proteomes" id="UP001501588">
    <property type="component" value="Unassembled WGS sequence"/>
</dbReference>
<gene>
    <name evidence="2" type="ORF">GCM10009416_11610</name>
</gene>
<keyword evidence="1" id="KW-1133">Transmembrane helix</keyword>
<feature type="transmembrane region" description="Helical" evidence="1">
    <location>
        <begin position="85"/>
        <end position="108"/>
    </location>
</feature>
<protein>
    <submittedName>
        <fullName evidence="2">Uncharacterized protein</fullName>
    </submittedName>
</protein>
<keyword evidence="3" id="KW-1185">Reference proteome</keyword>
<comment type="caution">
    <text evidence="2">The sequence shown here is derived from an EMBL/GenBank/DDBJ whole genome shotgun (WGS) entry which is preliminary data.</text>
</comment>
<sequence>MDALVSRRAIQAERATDAEVDRIVALPDPMDRMAAHAALVRLLGEDGTALSPAASDRILRTLHRDAEARERDERRARWLAERRRLALLHALRPIAAAGCAVAAVLPFVAGAWRWGWGLGYALALFLTSGAGLAGMALAVVGAGVLARLAGRASSLEGLAWPLLGALAAGTAGLAVAVAGV</sequence>
<reference evidence="3" key="1">
    <citation type="journal article" date="2019" name="Int. J. Syst. Evol. Microbiol.">
        <title>The Global Catalogue of Microorganisms (GCM) 10K type strain sequencing project: providing services to taxonomists for standard genome sequencing and annotation.</title>
        <authorList>
            <consortium name="The Broad Institute Genomics Platform"/>
            <consortium name="The Broad Institute Genome Sequencing Center for Infectious Disease"/>
            <person name="Wu L."/>
            <person name="Ma J."/>
        </authorList>
    </citation>
    <scope>NUCLEOTIDE SEQUENCE [LARGE SCALE GENOMIC DNA]</scope>
    <source>
        <strain evidence="3">JCM 9933</strain>
    </source>
</reference>
<accession>A0ABP3PXA8</accession>
<keyword evidence="1" id="KW-0812">Transmembrane</keyword>
<name>A0ABP3PXA8_9PROT</name>
<keyword evidence="1" id="KW-0472">Membrane</keyword>
<organism evidence="2 3">
    <name type="scientific">Craurococcus roseus</name>
    <dbReference type="NCBI Taxonomy" id="77585"/>
    <lineage>
        <taxon>Bacteria</taxon>
        <taxon>Pseudomonadati</taxon>
        <taxon>Pseudomonadota</taxon>
        <taxon>Alphaproteobacteria</taxon>
        <taxon>Acetobacterales</taxon>
        <taxon>Acetobacteraceae</taxon>
        <taxon>Craurococcus</taxon>
    </lineage>
</organism>
<proteinExistence type="predicted"/>
<feature type="transmembrane region" description="Helical" evidence="1">
    <location>
        <begin position="158"/>
        <end position="178"/>
    </location>
</feature>
<dbReference type="EMBL" id="BAAAFZ010000009">
    <property type="protein sequence ID" value="GAA0574584.1"/>
    <property type="molecule type" value="Genomic_DNA"/>
</dbReference>
<dbReference type="RefSeq" id="WP_343894231.1">
    <property type="nucleotide sequence ID" value="NZ_BAAAFZ010000009.1"/>
</dbReference>